<dbReference type="EMBL" id="JANHOG010000785">
    <property type="protein sequence ID" value="KAJ3551551.1"/>
    <property type="molecule type" value="Genomic_DNA"/>
</dbReference>
<evidence type="ECO:0000313" key="1">
    <source>
        <dbReference type="EMBL" id="KAJ3551551.1"/>
    </source>
</evidence>
<protein>
    <submittedName>
        <fullName evidence="1">Uncharacterized protein</fullName>
    </submittedName>
</protein>
<sequence length="237" mass="26743">MAISEAQATTLPAKSLLSISSSINVSTPTIVLSTVTPSAPVNTTYSLWQPFPFTTIPTAAIDSEAITAPNTIGIPGIPTYLSSSQAPHSSETVETPAPDTTYESILIPLALSYCRHRHRDSDSRSHFHCKYRSSPLRVAQHFIRIYHSYLLAEHLLAEHLHAEHLHHPAPILLPTHPRRNRPSQSQRERFHYLTRPCHLLIYTAQIIRSRDRWQCYRHPRVPPLSVMTLLLIAKPHV</sequence>
<comment type="caution">
    <text evidence="1">The sequence shown here is derived from an EMBL/GenBank/DDBJ whole genome shotgun (WGS) entry which is preliminary data.</text>
</comment>
<name>A0ACC1T225_9APHY</name>
<evidence type="ECO:0000313" key="2">
    <source>
        <dbReference type="Proteomes" id="UP001148662"/>
    </source>
</evidence>
<organism evidence="1 2">
    <name type="scientific">Phlebia brevispora</name>
    <dbReference type="NCBI Taxonomy" id="194682"/>
    <lineage>
        <taxon>Eukaryota</taxon>
        <taxon>Fungi</taxon>
        <taxon>Dikarya</taxon>
        <taxon>Basidiomycota</taxon>
        <taxon>Agaricomycotina</taxon>
        <taxon>Agaricomycetes</taxon>
        <taxon>Polyporales</taxon>
        <taxon>Meruliaceae</taxon>
        <taxon>Phlebia</taxon>
    </lineage>
</organism>
<gene>
    <name evidence="1" type="ORF">NM688_g4636</name>
</gene>
<reference evidence="1" key="1">
    <citation type="submission" date="2022-07" db="EMBL/GenBank/DDBJ databases">
        <title>Genome Sequence of Phlebia brevispora.</title>
        <authorList>
            <person name="Buettner E."/>
        </authorList>
    </citation>
    <scope>NUCLEOTIDE SEQUENCE</scope>
    <source>
        <strain evidence="1">MPL23</strain>
    </source>
</reference>
<keyword evidence="2" id="KW-1185">Reference proteome</keyword>
<proteinExistence type="predicted"/>
<dbReference type="Proteomes" id="UP001148662">
    <property type="component" value="Unassembled WGS sequence"/>
</dbReference>
<accession>A0ACC1T225</accession>